<feature type="domain" description="PARP catalytic" evidence="9">
    <location>
        <begin position="348"/>
        <end position="548"/>
    </location>
</feature>
<evidence type="ECO:0000313" key="12">
    <source>
        <dbReference type="RefSeq" id="XP_070439869.1"/>
    </source>
</evidence>
<evidence type="ECO:0000256" key="1">
    <source>
        <dbReference type="ARBA" id="ARBA00004123"/>
    </source>
</evidence>
<comment type="similarity">
    <text evidence="7">Belongs to the ARTD/PARP family.</text>
</comment>
<sequence length="548" mass="60849">MSGDQGNRKDHLSNINVIASTQTKEGLNLVLIRGDVLCLTADVIVNTVPTDLQLGRGPLSQALLMKAGPMLQKQLNATKQGAEEEVGSILMTSGCDLDCKAVLHVVAPDWDNGARSLQIMANIIKKCLMNVEQLSFSSITFPMIGTGNLRFPKAIFAELMLSEVFKFSSSEWLKTLQEVQLLVHPDDEESQQIFLDEFTRRSNGNLNKDGILKAGDMQDIFGAVSNPEFGTYEMNIGAITFQIVSGDITKEKTDVIVNSTARTFNVKSGVSKAILEGAGPAVENECAVLATQPHRDFIVTQGGFLMCKIIMHVLGENDVRKTVSSVLEECEQRKYTSVSLPAIGTDNIPEQWTDMNQQPYRVVKLQPGQSEYDTVKDKFCETCLSHEIEKIERIQNVFLWESYQVKKNHMDTKNGHTNNERQLFHGTDADTVPYINQHGFNRSYAGKNATVFGKGTYFAVDASYSANDAYSRADSSGRKHIYVVRVLTGVYTVGHAAIKSPPPKNPDNPTDLFDSVTDDTRHPKLFVVFSDHQAYPEYLITFRKKNVS</sequence>
<dbReference type="SUPFAM" id="SSF56399">
    <property type="entry name" value="ADP-ribosylation"/>
    <property type="match status" value="1"/>
</dbReference>
<dbReference type="Gene3D" id="3.90.228.10">
    <property type="match status" value="1"/>
</dbReference>
<evidence type="ECO:0000256" key="4">
    <source>
        <dbReference type="ARBA" id="ARBA00022695"/>
    </source>
</evidence>
<dbReference type="PROSITE" id="PS51154">
    <property type="entry name" value="MACRO"/>
    <property type="match status" value="2"/>
</dbReference>
<dbReference type="InterPro" id="IPR043472">
    <property type="entry name" value="Macro_dom-like"/>
</dbReference>
<evidence type="ECO:0000259" key="9">
    <source>
        <dbReference type="PROSITE" id="PS51059"/>
    </source>
</evidence>
<dbReference type="SMART" id="SM00506">
    <property type="entry name" value="A1pp"/>
    <property type="match status" value="2"/>
</dbReference>
<gene>
    <name evidence="12" type="primary">LOC103544231</name>
</gene>
<dbReference type="PROSITE" id="PS51059">
    <property type="entry name" value="PARP_CATALYTIC"/>
    <property type="match status" value="1"/>
</dbReference>
<keyword evidence="5 8" id="KW-0520">NAD</keyword>
<dbReference type="InterPro" id="IPR002589">
    <property type="entry name" value="Macro_dom"/>
</dbReference>
<dbReference type="PANTHER" id="PTHR14453:SF99">
    <property type="entry name" value="PROTEIN MONO-ADP-RIBOSYLTRANSFERASE PARP15"/>
    <property type="match status" value="1"/>
</dbReference>
<dbReference type="Gene3D" id="3.40.220.10">
    <property type="entry name" value="Leucine Aminopeptidase, subunit E, domain 1"/>
    <property type="match status" value="2"/>
</dbReference>
<dbReference type="RefSeq" id="XP_070439869.1">
    <property type="nucleotide sequence ID" value="XM_070583768.1"/>
</dbReference>
<feature type="domain" description="Macro" evidence="10">
    <location>
        <begin position="228"/>
        <end position="380"/>
    </location>
</feature>
<dbReference type="InterPro" id="IPR052056">
    <property type="entry name" value="Mono-ARTD/PARP"/>
</dbReference>
<dbReference type="InterPro" id="IPR012317">
    <property type="entry name" value="Poly(ADP-ribose)pol_cat_dom"/>
</dbReference>
<evidence type="ECO:0000256" key="8">
    <source>
        <dbReference type="RuleBase" id="RU362114"/>
    </source>
</evidence>
<proteinExistence type="inferred from homology"/>
<name>A0ABM4LHE0_EQUPR</name>
<dbReference type="Pfam" id="PF01661">
    <property type="entry name" value="Macro"/>
    <property type="match status" value="2"/>
</dbReference>
<evidence type="ECO:0000256" key="6">
    <source>
        <dbReference type="ARBA" id="ARBA00023242"/>
    </source>
</evidence>
<accession>A0ABM4LHE0</accession>
<dbReference type="EC" id="2.4.2.-" evidence="8"/>
<dbReference type="Pfam" id="PF00644">
    <property type="entry name" value="PARP"/>
    <property type="match status" value="1"/>
</dbReference>
<keyword evidence="6" id="KW-0539">Nucleus</keyword>
<evidence type="ECO:0000313" key="11">
    <source>
        <dbReference type="Proteomes" id="UP001652662"/>
    </source>
</evidence>
<organism evidence="11 12">
    <name type="scientific">Equus przewalskii</name>
    <name type="common">Przewalski's horse</name>
    <name type="synonym">Equus caballus przewalskii</name>
    <dbReference type="NCBI Taxonomy" id="9798"/>
    <lineage>
        <taxon>Eukaryota</taxon>
        <taxon>Metazoa</taxon>
        <taxon>Chordata</taxon>
        <taxon>Craniata</taxon>
        <taxon>Vertebrata</taxon>
        <taxon>Euteleostomi</taxon>
        <taxon>Mammalia</taxon>
        <taxon>Eutheria</taxon>
        <taxon>Laurasiatheria</taxon>
        <taxon>Perissodactyla</taxon>
        <taxon>Equidae</taxon>
        <taxon>Equus</taxon>
    </lineage>
</organism>
<evidence type="ECO:0000256" key="5">
    <source>
        <dbReference type="ARBA" id="ARBA00023027"/>
    </source>
</evidence>
<evidence type="ECO:0000259" key="10">
    <source>
        <dbReference type="PROSITE" id="PS51154"/>
    </source>
</evidence>
<evidence type="ECO:0000256" key="7">
    <source>
        <dbReference type="ARBA" id="ARBA00024347"/>
    </source>
</evidence>
<protein>
    <recommendedName>
        <fullName evidence="8">Poly [ADP-ribose] polymerase</fullName>
        <shortName evidence="8">PARP</shortName>
        <ecNumber evidence="8">2.4.2.-</ecNumber>
    </recommendedName>
</protein>
<keyword evidence="3 8" id="KW-0808">Transferase</keyword>
<keyword evidence="11" id="KW-1185">Reference proteome</keyword>
<dbReference type="SUPFAM" id="SSF52949">
    <property type="entry name" value="Macro domain-like"/>
    <property type="match status" value="2"/>
</dbReference>
<evidence type="ECO:0000256" key="2">
    <source>
        <dbReference type="ARBA" id="ARBA00022676"/>
    </source>
</evidence>
<dbReference type="PANTHER" id="PTHR14453">
    <property type="entry name" value="PARP/ZINC FINGER CCCH TYPE DOMAIN CONTAINING PROTEIN"/>
    <property type="match status" value="1"/>
</dbReference>
<dbReference type="Proteomes" id="UP001652662">
    <property type="component" value="Chromosome 18"/>
</dbReference>
<evidence type="ECO:0000256" key="3">
    <source>
        <dbReference type="ARBA" id="ARBA00022679"/>
    </source>
</evidence>
<reference evidence="12" key="1">
    <citation type="submission" date="2025-08" db="UniProtKB">
        <authorList>
            <consortium name="RefSeq"/>
        </authorList>
    </citation>
    <scope>IDENTIFICATION</scope>
    <source>
        <tissue evidence="12">Blood</tissue>
    </source>
</reference>
<dbReference type="GeneID" id="103544231"/>
<keyword evidence="2 8" id="KW-0328">Glycosyltransferase</keyword>
<comment type="subcellular location">
    <subcellularLocation>
        <location evidence="1">Nucleus</location>
    </subcellularLocation>
</comment>
<keyword evidence="4" id="KW-0548">Nucleotidyltransferase</keyword>
<feature type="domain" description="Macro" evidence="10">
    <location>
        <begin position="16"/>
        <end position="202"/>
    </location>
</feature>
<dbReference type="CDD" id="cd01439">
    <property type="entry name" value="TCCD_inducible_PARP_like"/>
    <property type="match status" value="1"/>
</dbReference>